<comment type="caution">
    <text evidence="2">The sequence shown here is derived from an EMBL/GenBank/DDBJ whole genome shotgun (WGS) entry which is preliminary data.</text>
</comment>
<name>A0A1G1T5X6_9BACT</name>
<keyword evidence="3" id="KW-1185">Reference proteome</keyword>
<sequence length="267" mass="28602">MLLAAAGLLLSLPAVAQRRNVGNLALQPEAQVELALKGSDYLLVGISALAPGNSGGPTFAGGQLRLGYERFWSEKWSSGATLRILGGPNDGYGDFIGQAGNIIPGLLLRHTSTAGGFVFGQRLGAEYGTTYDVLGSDVKDRALARLRLDVERPLAVGEKVSLRPRLAYEAAAYVRLQRDDNELKERVVDFGNLRGEVGLRFSSYLDITPWVASQTWYINTLPQFDNAGKQVGGGRTNLLTPLVGLDVRLTLGGAAAAGERRQLPSQH</sequence>
<dbReference type="Proteomes" id="UP000176294">
    <property type="component" value="Unassembled WGS sequence"/>
</dbReference>
<accession>A0A1G1T5X6</accession>
<organism evidence="2 3">
    <name type="scientific">Hymenobacter lapidarius</name>
    <dbReference type="NCBI Taxonomy" id="1908237"/>
    <lineage>
        <taxon>Bacteria</taxon>
        <taxon>Pseudomonadati</taxon>
        <taxon>Bacteroidota</taxon>
        <taxon>Cytophagia</taxon>
        <taxon>Cytophagales</taxon>
        <taxon>Hymenobacteraceae</taxon>
        <taxon>Hymenobacter</taxon>
    </lineage>
</organism>
<feature type="signal peptide" evidence="1">
    <location>
        <begin position="1"/>
        <end position="16"/>
    </location>
</feature>
<reference evidence="2 3" key="1">
    <citation type="submission" date="2016-08" db="EMBL/GenBank/DDBJ databases">
        <title>Hymenobacter coccineus sp. nov., Hymenobacter lapidarius sp. nov. and Hymenobacter glacialis sp. nov., isolated from Antarctic soil.</title>
        <authorList>
            <person name="Sedlacek I."/>
            <person name="Kralova S."/>
            <person name="Kyrova K."/>
            <person name="Maslanova I."/>
            <person name="Stankova E."/>
            <person name="Vrbovska V."/>
            <person name="Nemec M."/>
            <person name="Bartak M."/>
            <person name="Svec P."/>
            <person name="Busse H.-J."/>
            <person name="Pantucek R."/>
        </authorList>
    </citation>
    <scope>NUCLEOTIDE SEQUENCE [LARGE SCALE GENOMIC DNA]</scope>
    <source>
        <strain evidence="2 3">CCM 8643</strain>
    </source>
</reference>
<gene>
    <name evidence="2" type="ORF">BEN47_01685</name>
</gene>
<keyword evidence="1" id="KW-0732">Signal</keyword>
<dbReference type="EMBL" id="MDZB01000098">
    <property type="protein sequence ID" value="OGX86288.1"/>
    <property type="molecule type" value="Genomic_DNA"/>
</dbReference>
<protein>
    <recommendedName>
        <fullName evidence="4">Outer membrane protein beta-barrel domain-containing protein</fullName>
    </recommendedName>
</protein>
<evidence type="ECO:0008006" key="4">
    <source>
        <dbReference type="Google" id="ProtNLM"/>
    </source>
</evidence>
<evidence type="ECO:0000313" key="2">
    <source>
        <dbReference type="EMBL" id="OGX86288.1"/>
    </source>
</evidence>
<evidence type="ECO:0000256" key="1">
    <source>
        <dbReference type="SAM" id="SignalP"/>
    </source>
</evidence>
<feature type="chain" id="PRO_5009578934" description="Outer membrane protein beta-barrel domain-containing protein" evidence="1">
    <location>
        <begin position="17"/>
        <end position="267"/>
    </location>
</feature>
<proteinExistence type="predicted"/>
<dbReference type="AlphaFoldDB" id="A0A1G1T5X6"/>
<evidence type="ECO:0000313" key="3">
    <source>
        <dbReference type="Proteomes" id="UP000176294"/>
    </source>
</evidence>